<accession>A0A0F9S8I3</accession>
<evidence type="ECO:0008006" key="2">
    <source>
        <dbReference type="Google" id="ProtNLM"/>
    </source>
</evidence>
<evidence type="ECO:0000313" key="1">
    <source>
        <dbReference type="EMBL" id="KKN63334.1"/>
    </source>
</evidence>
<sequence length="215" mass="25067">MRRIRRMIGKRRNLNRPGVSLPEYFKYKKRKGSKRKRWDAILSRLPANMPLLGVEIGILNGNTSHRILRQRPLLKLYMVDPWISPEEGSSYFKTGDDNARKPAQEHEKAYILTLKRVEFAGDRAMIMRMFSHEAEQKIEDGLLDFVFIDGDHSYIGVSKDIKLWLPKIKKGGWIGGHDYHHETRPNLQGVTVAVDEVFAKSKIEIDDNHTWFVRI</sequence>
<dbReference type="Pfam" id="PF13578">
    <property type="entry name" value="Methyltransf_24"/>
    <property type="match status" value="1"/>
</dbReference>
<dbReference type="AlphaFoldDB" id="A0A0F9S8I3"/>
<dbReference type="EMBL" id="LAZR01000593">
    <property type="protein sequence ID" value="KKN63334.1"/>
    <property type="molecule type" value="Genomic_DNA"/>
</dbReference>
<organism evidence="1">
    <name type="scientific">marine sediment metagenome</name>
    <dbReference type="NCBI Taxonomy" id="412755"/>
    <lineage>
        <taxon>unclassified sequences</taxon>
        <taxon>metagenomes</taxon>
        <taxon>ecological metagenomes</taxon>
    </lineage>
</organism>
<proteinExistence type="predicted"/>
<protein>
    <recommendedName>
        <fullName evidence="2">Class I SAM-dependent methyltransferase</fullName>
    </recommendedName>
</protein>
<comment type="caution">
    <text evidence="1">The sequence shown here is derived from an EMBL/GenBank/DDBJ whole genome shotgun (WGS) entry which is preliminary data.</text>
</comment>
<dbReference type="SUPFAM" id="SSF53335">
    <property type="entry name" value="S-adenosyl-L-methionine-dependent methyltransferases"/>
    <property type="match status" value="1"/>
</dbReference>
<dbReference type="Gene3D" id="3.40.50.150">
    <property type="entry name" value="Vaccinia Virus protein VP39"/>
    <property type="match status" value="1"/>
</dbReference>
<dbReference type="InterPro" id="IPR029063">
    <property type="entry name" value="SAM-dependent_MTases_sf"/>
</dbReference>
<gene>
    <name evidence="1" type="ORF">LCGC14_0502820</name>
</gene>
<name>A0A0F9S8I3_9ZZZZ</name>
<reference evidence="1" key="1">
    <citation type="journal article" date="2015" name="Nature">
        <title>Complex archaea that bridge the gap between prokaryotes and eukaryotes.</title>
        <authorList>
            <person name="Spang A."/>
            <person name="Saw J.H."/>
            <person name="Jorgensen S.L."/>
            <person name="Zaremba-Niedzwiedzka K."/>
            <person name="Martijn J."/>
            <person name="Lind A.E."/>
            <person name="van Eijk R."/>
            <person name="Schleper C."/>
            <person name="Guy L."/>
            <person name="Ettema T.J."/>
        </authorList>
    </citation>
    <scope>NUCLEOTIDE SEQUENCE</scope>
</reference>